<dbReference type="EMBL" id="JAHZIK010003270">
    <property type="protein sequence ID" value="MBW7461784.1"/>
    <property type="molecule type" value="Genomic_DNA"/>
</dbReference>
<protein>
    <submittedName>
        <fullName evidence="3">Altronate dehydratase family protein</fullName>
    </submittedName>
</protein>
<dbReference type="InterPro" id="IPR007392">
    <property type="entry name" value="GD_AH_second"/>
</dbReference>
<gene>
    <name evidence="3" type="ORF">K0U00_47815</name>
</gene>
<dbReference type="InterPro" id="IPR044144">
    <property type="entry name" value="SAF_UxaA/GarD"/>
</dbReference>
<keyword evidence="4" id="KW-1185">Reference proteome</keyword>
<evidence type="ECO:0000259" key="2">
    <source>
        <dbReference type="SMART" id="SM00858"/>
    </source>
</evidence>
<comment type="caution">
    <text evidence="3">The sequence shown here is derived from an EMBL/GenBank/DDBJ whole genome shotgun (WGS) entry which is preliminary data.</text>
</comment>
<dbReference type="PANTHER" id="PTHR30536:SF5">
    <property type="entry name" value="ALTRONATE DEHYDRATASE"/>
    <property type="match status" value="1"/>
</dbReference>
<reference evidence="3 4" key="1">
    <citation type="submission" date="2021-07" db="EMBL/GenBank/DDBJ databases">
        <title>Paenibacillus radiodurans sp. nov., isolated from the southeastern edge of Tengger Desert.</title>
        <authorList>
            <person name="Zhang G."/>
        </authorList>
    </citation>
    <scope>NUCLEOTIDE SEQUENCE [LARGE SCALE GENOMIC DNA]</scope>
    <source>
        <strain evidence="3 4">CCM 7311</strain>
    </source>
</reference>
<feature type="domain" description="SAF" evidence="2">
    <location>
        <begin position="11"/>
        <end position="85"/>
    </location>
</feature>
<dbReference type="InterPro" id="IPR013974">
    <property type="entry name" value="SAF"/>
</dbReference>
<name>A0ABS7CLG5_9BACL</name>
<evidence type="ECO:0000256" key="1">
    <source>
        <dbReference type="ARBA" id="ARBA00023239"/>
    </source>
</evidence>
<feature type="non-terminal residue" evidence="3">
    <location>
        <position position="154"/>
    </location>
</feature>
<dbReference type="SMART" id="SM00858">
    <property type="entry name" value="SAF"/>
    <property type="match status" value="1"/>
</dbReference>
<dbReference type="Pfam" id="PF04295">
    <property type="entry name" value="GD_AH_second"/>
    <property type="match status" value="1"/>
</dbReference>
<dbReference type="PANTHER" id="PTHR30536">
    <property type="entry name" value="ALTRONATE/GALACTARATE DEHYDRATASE"/>
    <property type="match status" value="1"/>
</dbReference>
<evidence type="ECO:0000313" key="4">
    <source>
        <dbReference type="Proteomes" id="UP001519887"/>
    </source>
</evidence>
<dbReference type="Pfam" id="PF08666">
    <property type="entry name" value="SAF"/>
    <property type="match status" value="1"/>
</dbReference>
<proteinExistence type="predicted"/>
<evidence type="ECO:0000313" key="3">
    <source>
        <dbReference type="EMBL" id="MBW7461784.1"/>
    </source>
</evidence>
<dbReference type="Gene3D" id="2.30.130.110">
    <property type="match status" value="1"/>
</dbReference>
<accession>A0ABS7CLG5</accession>
<dbReference type="CDD" id="cd11613">
    <property type="entry name" value="SAF_AH_GD"/>
    <property type="match status" value="1"/>
</dbReference>
<dbReference type="InterPro" id="IPR052172">
    <property type="entry name" value="UxaA_altronate/galactarate_dh"/>
</dbReference>
<keyword evidence="1" id="KW-0456">Lyase</keyword>
<sequence>MSDYIKLSPSDHVMIALRDLQPGETVQAAESGGAAVTVLDPVPKGHKLLVKPVSQGDDVLKFGYSIGKAKEAIEAGHWVHTHNLETGLRGKLEYVYSPAATAAASENEPPAPGELTFQGYVRDNGEVGIRNEIWILNTVGCINKTCEVLAKMAS</sequence>
<organism evidence="3 4">
    <name type="scientific">Paenibacillus sepulcri</name>
    <dbReference type="NCBI Taxonomy" id="359917"/>
    <lineage>
        <taxon>Bacteria</taxon>
        <taxon>Bacillati</taxon>
        <taxon>Bacillota</taxon>
        <taxon>Bacilli</taxon>
        <taxon>Bacillales</taxon>
        <taxon>Paenibacillaceae</taxon>
        <taxon>Paenibacillus</taxon>
    </lineage>
</organism>
<dbReference type="Proteomes" id="UP001519887">
    <property type="component" value="Unassembled WGS sequence"/>
</dbReference>